<name>A0A317XFC7_9EURO</name>
<dbReference type="EMBL" id="MSFK01000001">
    <property type="protein sequence ID" value="PWY96477.1"/>
    <property type="molecule type" value="Genomic_DNA"/>
</dbReference>
<keyword evidence="2" id="KW-1185">Reference proteome</keyword>
<evidence type="ECO:0000313" key="2">
    <source>
        <dbReference type="Proteomes" id="UP000246702"/>
    </source>
</evidence>
<dbReference type="GeneID" id="37107760"/>
<evidence type="ECO:0000313" key="1">
    <source>
        <dbReference type="EMBL" id="PWY96477.1"/>
    </source>
</evidence>
<sequence length="188" mass="21130">MRHSSRARAFGQTGSFSTSISVPSSCTACVFGFGIYGLQKLKFLTGTEASSKNVDELESSKLLRVVSCRGAGPVSIEISWDVWKISMTSSHDKSTFGHDFLWLSPVPYGQLRWLSPKLFYDWPRHFHFATQSQRYMRYVSLQKNQVLCGLTAFCSDEGLVGLGTHHYSTQSREQLMVSCFYPCLLASE</sequence>
<comment type="caution">
    <text evidence="1">The sequence shown here is derived from an EMBL/GenBank/DDBJ whole genome shotgun (WGS) entry which is preliminary data.</text>
</comment>
<reference evidence="1 2" key="1">
    <citation type="submission" date="2016-12" db="EMBL/GenBank/DDBJ databases">
        <title>The genomes of Aspergillus section Nigri reveals drivers in fungal speciation.</title>
        <authorList>
            <consortium name="DOE Joint Genome Institute"/>
            <person name="Vesth T.C."/>
            <person name="Nybo J."/>
            <person name="Theobald S."/>
            <person name="Brandl J."/>
            <person name="Frisvad J.C."/>
            <person name="Nielsen K.F."/>
            <person name="Lyhne E.K."/>
            <person name="Kogle M.E."/>
            <person name="Kuo A."/>
            <person name="Riley R."/>
            <person name="Clum A."/>
            <person name="Nolan M."/>
            <person name="Lipzen A."/>
            <person name="Salamov A."/>
            <person name="Henrissat B."/>
            <person name="Wiebenga A."/>
            <person name="De Vries R.P."/>
            <person name="Grigoriev I.V."/>
            <person name="Mortensen U.H."/>
            <person name="Andersen M.R."/>
            <person name="Baker S.E."/>
        </authorList>
    </citation>
    <scope>NUCLEOTIDE SEQUENCE [LARGE SCALE GENOMIC DNA]</scope>
    <source>
        <strain evidence="1 2">CBS 115572</strain>
    </source>
</reference>
<dbReference type="STRING" id="1450535.A0A317XFC7"/>
<dbReference type="OrthoDB" id="4491087at2759"/>
<dbReference type="RefSeq" id="XP_025473238.1">
    <property type="nucleotide sequence ID" value="XM_025605617.1"/>
</dbReference>
<protein>
    <submittedName>
        <fullName evidence="1">Uncharacterized protein</fullName>
    </submittedName>
</protein>
<dbReference type="AlphaFoldDB" id="A0A317XFC7"/>
<accession>A0A317XFC7</accession>
<dbReference type="Proteomes" id="UP000246702">
    <property type="component" value="Unassembled WGS sequence"/>
</dbReference>
<gene>
    <name evidence="1" type="ORF">BO94DRAFT_12683</name>
</gene>
<organism evidence="1 2">
    <name type="scientific">Aspergillus sclerotioniger CBS 115572</name>
    <dbReference type="NCBI Taxonomy" id="1450535"/>
    <lineage>
        <taxon>Eukaryota</taxon>
        <taxon>Fungi</taxon>
        <taxon>Dikarya</taxon>
        <taxon>Ascomycota</taxon>
        <taxon>Pezizomycotina</taxon>
        <taxon>Eurotiomycetes</taxon>
        <taxon>Eurotiomycetidae</taxon>
        <taxon>Eurotiales</taxon>
        <taxon>Aspergillaceae</taxon>
        <taxon>Aspergillus</taxon>
        <taxon>Aspergillus subgen. Circumdati</taxon>
    </lineage>
</organism>
<proteinExistence type="predicted"/>